<organism evidence="2 3">
    <name type="scientific">Streptomyces gobitricini</name>
    <dbReference type="NCBI Taxonomy" id="68211"/>
    <lineage>
        <taxon>Bacteria</taxon>
        <taxon>Bacillati</taxon>
        <taxon>Actinomycetota</taxon>
        <taxon>Actinomycetes</taxon>
        <taxon>Kitasatosporales</taxon>
        <taxon>Streptomycetaceae</taxon>
        <taxon>Streptomyces</taxon>
    </lineage>
</organism>
<gene>
    <name evidence="2" type="ORF">GCM10010393_41980</name>
</gene>
<evidence type="ECO:0000313" key="3">
    <source>
        <dbReference type="Proteomes" id="UP001499942"/>
    </source>
</evidence>
<keyword evidence="3" id="KW-1185">Reference proteome</keyword>
<feature type="region of interest" description="Disordered" evidence="1">
    <location>
        <begin position="72"/>
        <end position="102"/>
    </location>
</feature>
<evidence type="ECO:0000256" key="1">
    <source>
        <dbReference type="SAM" id="MobiDB-lite"/>
    </source>
</evidence>
<evidence type="ECO:0000313" key="2">
    <source>
        <dbReference type="EMBL" id="GAA2504936.1"/>
    </source>
</evidence>
<sequence length="121" mass="12509">MTPRSRWPTGPGAARSVSRSGEDADAPCPTAPAPELVNVVDFGVPSPAFSLAGHGVRDYSQARVACCRARQRRLPRAAGSGTPSLSGYGVTQPMEPTGKSLPVEVAVKPNVTLPSGGMVRL</sequence>
<feature type="region of interest" description="Disordered" evidence="1">
    <location>
        <begin position="1"/>
        <end position="32"/>
    </location>
</feature>
<reference evidence="3" key="1">
    <citation type="journal article" date="2019" name="Int. J. Syst. Evol. Microbiol.">
        <title>The Global Catalogue of Microorganisms (GCM) 10K type strain sequencing project: providing services to taxonomists for standard genome sequencing and annotation.</title>
        <authorList>
            <consortium name="The Broad Institute Genomics Platform"/>
            <consortium name="The Broad Institute Genome Sequencing Center for Infectious Disease"/>
            <person name="Wu L."/>
            <person name="Ma J."/>
        </authorList>
    </citation>
    <scope>NUCLEOTIDE SEQUENCE [LARGE SCALE GENOMIC DNA]</scope>
    <source>
        <strain evidence="3">JCM 5062</strain>
    </source>
</reference>
<comment type="caution">
    <text evidence="2">The sequence shown here is derived from an EMBL/GenBank/DDBJ whole genome shotgun (WGS) entry which is preliminary data.</text>
</comment>
<name>A0ABP5ZWI7_9ACTN</name>
<proteinExistence type="predicted"/>
<accession>A0ABP5ZWI7</accession>
<dbReference type="Proteomes" id="UP001499942">
    <property type="component" value="Unassembled WGS sequence"/>
</dbReference>
<dbReference type="EMBL" id="BAAASR010000022">
    <property type="protein sequence ID" value="GAA2504936.1"/>
    <property type="molecule type" value="Genomic_DNA"/>
</dbReference>
<protein>
    <submittedName>
        <fullName evidence="2">Uncharacterized protein</fullName>
    </submittedName>
</protein>